<comment type="similarity">
    <text evidence="1">Belongs to the membrane fusion protein (MFP) (TC 8.A.1) family.</text>
</comment>
<dbReference type="GO" id="GO:0015562">
    <property type="term" value="F:efflux transmembrane transporter activity"/>
    <property type="evidence" value="ECO:0007669"/>
    <property type="project" value="TreeGrafter"/>
</dbReference>
<organism evidence="5 6">
    <name type="scientific">Pseudohaliea rubra DSM 19751</name>
    <dbReference type="NCBI Taxonomy" id="1265313"/>
    <lineage>
        <taxon>Bacteria</taxon>
        <taxon>Pseudomonadati</taxon>
        <taxon>Pseudomonadota</taxon>
        <taxon>Gammaproteobacteria</taxon>
        <taxon>Cellvibrionales</taxon>
        <taxon>Halieaceae</taxon>
        <taxon>Pseudohaliea</taxon>
    </lineage>
</organism>
<comment type="caution">
    <text evidence="5">The sequence shown here is derived from an EMBL/GenBank/DDBJ whole genome shotgun (WGS) entry which is preliminary data.</text>
</comment>
<dbReference type="Pfam" id="PF25954">
    <property type="entry name" value="Beta-barrel_RND_2"/>
    <property type="match status" value="1"/>
</dbReference>
<feature type="domain" description="CusB-like beta-barrel" evidence="3">
    <location>
        <begin position="207"/>
        <end position="279"/>
    </location>
</feature>
<protein>
    <submittedName>
        <fullName evidence="5">Putative Co/Zn/Cd efflux system membrane fusion protein</fullName>
    </submittedName>
</protein>
<keyword evidence="6" id="KW-1185">Reference proteome</keyword>
<feature type="domain" description="Multidrug resistance protein MdtA-like barrel-sandwich hybrid" evidence="2">
    <location>
        <begin position="75"/>
        <end position="193"/>
    </location>
</feature>
<dbReference type="NCBIfam" id="TIGR01730">
    <property type="entry name" value="RND_mfp"/>
    <property type="match status" value="1"/>
</dbReference>
<dbReference type="Gene3D" id="2.40.50.100">
    <property type="match status" value="1"/>
</dbReference>
<dbReference type="HOGENOM" id="CLU_018816_1_2_6"/>
<gene>
    <name evidence="5" type="ORF">HRUBRA_00206</name>
</gene>
<dbReference type="SUPFAM" id="SSF111369">
    <property type="entry name" value="HlyD-like secretion proteins"/>
    <property type="match status" value="1"/>
</dbReference>
<dbReference type="FunFam" id="2.40.30.170:FF:000010">
    <property type="entry name" value="Efflux RND transporter periplasmic adaptor subunit"/>
    <property type="match status" value="1"/>
</dbReference>
<evidence type="ECO:0000313" key="5">
    <source>
        <dbReference type="EMBL" id="KGE05162.1"/>
    </source>
</evidence>
<dbReference type="Gene3D" id="2.40.30.170">
    <property type="match status" value="1"/>
</dbReference>
<evidence type="ECO:0000259" key="2">
    <source>
        <dbReference type="Pfam" id="PF25917"/>
    </source>
</evidence>
<dbReference type="PANTHER" id="PTHR30469">
    <property type="entry name" value="MULTIDRUG RESISTANCE PROTEIN MDTA"/>
    <property type="match status" value="1"/>
</dbReference>
<dbReference type="AlphaFoldDB" id="A0A095VUP9"/>
<reference evidence="5 6" key="1">
    <citation type="journal article" date="2014" name="Genome Announc.">
        <title>Genome Sequence of Gammaproteobacterial Pseudohaliea rubra Type Strain DSM 19751, Isolated from Coastal Seawater of the Mediterranean Sea.</title>
        <authorList>
            <person name="Spring S."/>
            <person name="Fiebig A."/>
            <person name="Riedel T."/>
            <person name="Goker M."/>
            <person name="Klenk H.P."/>
        </authorList>
    </citation>
    <scope>NUCLEOTIDE SEQUENCE [LARGE SCALE GENOMIC DNA]</scope>
    <source>
        <strain evidence="5 6">DSM 19751</strain>
    </source>
</reference>
<dbReference type="Gene3D" id="2.40.420.20">
    <property type="match status" value="1"/>
</dbReference>
<dbReference type="eggNOG" id="COG0845">
    <property type="taxonomic scope" value="Bacteria"/>
</dbReference>
<evidence type="ECO:0000259" key="3">
    <source>
        <dbReference type="Pfam" id="PF25954"/>
    </source>
</evidence>
<dbReference type="GO" id="GO:1990281">
    <property type="term" value="C:efflux pump complex"/>
    <property type="evidence" value="ECO:0007669"/>
    <property type="project" value="TreeGrafter"/>
</dbReference>
<name>A0A095VUP9_9GAMM</name>
<dbReference type="Proteomes" id="UP000029640">
    <property type="component" value="Unassembled WGS sequence"/>
</dbReference>
<dbReference type="EMBL" id="AUVB01000010">
    <property type="protein sequence ID" value="KGE05162.1"/>
    <property type="molecule type" value="Genomic_DNA"/>
</dbReference>
<dbReference type="STRING" id="1265313.HRUBRA_00206"/>
<sequence length="359" mass="38501">MRIAQEIMKKIVAGLVALTVVGVIAWPKVAPLLTEEAAAPGASKPAPAVRTVRLAPQPFESTLTFNGTLVADKAIDLKSELRGKIERIAFTDGQLVEAGDLIVTIESGELVAELESVREQLSLAETNAERLQSLFERGSVTASERDDAVSQREVFRAEARRLAVRLKKTRINAPFAGTLGLRAVSPGDLIEADTLITTLQTVADLKVDFSVPERYRALLNPGTPVSLRVAGYDAPFSARVRAVSPRVDLATRTVTVRADVANPERKLLPGNYARVQLVSRNPEALLVPSIAVLQSLEAISVFTVENGVAVRREVKTGGRSAAQVEILQGLEPGDEVITAGIQGVRDGQTVNVRKIPDVS</sequence>
<evidence type="ECO:0000259" key="4">
    <source>
        <dbReference type="Pfam" id="PF25989"/>
    </source>
</evidence>
<dbReference type="Pfam" id="PF25989">
    <property type="entry name" value="YknX_C"/>
    <property type="match status" value="1"/>
</dbReference>
<evidence type="ECO:0000256" key="1">
    <source>
        <dbReference type="ARBA" id="ARBA00009477"/>
    </source>
</evidence>
<dbReference type="InterPro" id="IPR058792">
    <property type="entry name" value="Beta-barrel_RND_2"/>
</dbReference>
<dbReference type="InterPro" id="IPR058625">
    <property type="entry name" value="MdtA-like_BSH"/>
</dbReference>
<accession>A0A095VUP9</accession>
<dbReference type="OrthoDB" id="9806939at2"/>
<dbReference type="Pfam" id="PF25917">
    <property type="entry name" value="BSH_RND"/>
    <property type="match status" value="1"/>
</dbReference>
<dbReference type="Gene3D" id="1.10.287.470">
    <property type="entry name" value="Helix hairpin bin"/>
    <property type="match status" value="1"/>
</dbReference>
<dbReference type="InterPro" id="IPR058637">
    <property type="entry name" value="YknX-like_C"/>
</dbReference>
<proteinExistence type="inferred from homology"/>
<feature type="domain" description="YknX-like C-terminal permuted SH3-like" evidence="4">
    <location>
        <begin position="285"/>
        <end position="352"/>
    </location>
</feature>
<evidence type="ECO:0000313" key="6">
    <source>
        <dbReference type="Proteomes" id="UP000029640"/>
    </source>
</evidence>
<dbReference type="InterPro" id="IPR006143">
    <property type="entry name" value="RND_pump_MFP"/>
</dbReference>